<evidence type="ECO:0000259" key="7">
    <source>
        <dbReference type="PROSITE" id="PS50850"/>
    </source>
</evidence>
<dbReference type="PANTHER" id="PTHR43124:SF10">
    <property type="entry name" value="PURINE EFFLUX PUMP PBUE"/>
    <property type="match status" value="1"/>
</dbReference>
<evidence type="ECO:0000256" key="1">
    <source>
        <dbReference type="ARBA" id="ARBA00004651"/>
    </source>
</evidence>
<dbReference type="SUPFAM" id="SSF103473">
    <property type="entry name" value="MFS general substrate transporter"/>
    <property type="match status" value="1"/>
</dbReference>
<keyword evidence="3 6" id="KW-0812">Transmembrane</keyword>
<dbReference type="Gene3D" id="1.20.1250.20">
    <property type="entry name" value="MFS general substrate transporter like domains"/>
    <property type="match status" value="1"/>
</dbReference>
<feature type="transmembrane region" description="Helical" evidence="6">
    <location>
        <begin position="308"/>
        <end position="327"/>
    </location>
</feature>
<feature type="transmembrane region" description="Helical" evidence="6">
    <location>
        <begin position="256"/>
        <end position="274"/>
    </location>
</feature>
<organism evidence="8 9">
    <name type="scientific">Sphingomonas glacialis</name>
    <dbReference type="NCBI Taxonomy" id="658225"/>
    <lineage>
        <taxon>Bacteria</taxon>
        <taxon>Pseudomonadati</taxon>
        <taxon>Pseudomonadota</taxon>
        <taxon>Alphaproteobacteria</taxon>
        <taxon>Sphingomonadales</taxon>
        <taxon>Sphingomonadaceae</taxon>
        <taxon>Sphingomonas</taxon>
    </lineage>
</organism>
<feature type="transmembrane region" description="Helical" evidence="6">
    <location>
        <begin position="151"/>
        <end position="173"/>
    </location>
</feature>
<dbReference type="InterPro" id="IPR050189">
    <property type="entry name" value="MFS_Efflux_Transporters"/>
</dbReference>
<proteinExistence type="predicted"/>
<dbReference type="Pfam" id="PF07690">
    <property type="entry name" value="MFS_1"/>
    <property type="match status" value="1"/>
</dbReference>
<keyword evidence="9" id="KW-1185">Reference proteome</keyword>
<sequence length="402" mass="41216">MSSVVHPHLAAPPAVPSAGRGLAVLLLAVSAFVIVTTEFIIVGLLPSLSRDLGISISTAGQLVTLFAFTVMLAGPFLTALLSHFERKRLFVTILVIFAGANALAAAAPDIWILGLARFLPALALPVFWGTASETAGELAGPEKAGRAVANVYLGISGAMVLGIPIGTLASTAFGWRGTFWGLAGLSLVMAVLLFVVMPTLARPARVKLAEQARILKDPYFLGNVVLSVIVFTAMFTAYTYLADTLEQIAKIPVGQVGWWLMGFGVVGLGGNWLGGQFVGRGPLMVTAVTALVLAIGMAATTLVAGSHLWLAVAIAVWGIANTALYPICQVRVMQSASHAQALAGTLNVSMANAGIGLGAIIGGSVIQHLGLGTVGYVAAAIAVLAAIVAALVGRLRPARAAA</sequence>
<feature type="transmembrane region" description="Helical" evidence="6">
    <location>
        <begin position="220"/>
        <end position="241"/>
    </location>
</feature>
<dbReference type="Proteomes" id="UP000652430">
    <property type="component" value="Unassembled WGS sequence"/>
</dbReference>
<comment type="subcellular location">
    <subcellularLocation>
        <location evidence="1">Cell membrane</location>
        <topology evidence="1">Multi-pass membrane protein</topology>
    </subcellularLocation>
</comment>
<keyword evidence="4 6" id="KW-1133">Transmembrane helix</keyword>
<accession>A0ABQ3LB78</accession>
<feature type="transmembrane region" description="Helical" evidence="6">
    <location>
        <begin position="110"/>
        <end position="130"/>
    </location>
</feature>
<dbReference type="InterPro" id="IPR036259">
    <property type="entry name" value="MFS_trans_sf"/>
</dbReference>
<protein>
    <submittedName>
        <fullName evidence="8">MFS transporter</fullName>
    </submittedName>
</protein>
<feature type="transmembrane region" description="Helical" evidence="6">
    <location>
        <begin position="88"/>
        <end position="104"/>
    </location>
</feature>
<name>A0ABQ3LB78_9SPHN</name>
<feature type="transmembrane region" description="Helical" evidence="6">
    <location>
        <begin position="179"/>
        <end position="200"/>
    </location>
</feature>
<feature type="transmembrane region" description="Helical" evidence="6">
    <location>
        <begin position="339"/>
        <end position="361"/>
    </location>
</feature>
<dbReference type="InterPro" id="IPR020846">
    <property type="entry name" value="MFS_dom"/>
</dbReference>
<feature type="transmembrane region" description="Helical" evidence="6">
    <location>
        <begin position="281"/>
        <end position="302"/>
    </location>
</feature>
<evidence type="ECO:0000256" key="3">
    <source>
        <dbReference type="ARBA" id="ARBA00022692"/>
    </source>
</evidence>
<dbReference type="CDD" id="cd17324">
    <property type="entry name" value="MFS_NepI_like"/>
    <property type="match status" value="1"/>
</dbReference>
<dbReference type="InterPro" id="IPR011701">
    <property type="entry name" value="MFS"/>
</dbReference>
<evidence type="ECO:0000256" key="2">
    <source>
        <dbReference type="ARBA" id="ARBA00022475"/>
    </source>
</evidence>
<feature type="transmembrane region" description="Helical" evidence="6">
    <location>
        <begin position="373"/>
        <end position="392"/>
    </location>
</feature>
<evidence type="ECO:0000256" key="6">
    <source>
        <dbReference type="SAM" id="Phobius"/>
    </source>
</evidence>
<gene>
    <name evidence="8" type="ORF">GCM10008023_07410</name>
</gene>
<dbReference type="RefSeq" id="WP_189675145.1">
    <property type="nucleotide sequence ID" value="NZ_BNAQ01000001.1"/>
</dbReference>
<feature type="transmembrane region" description="Helical" evidence="6">
    <location>
        <begin position="21"/>
        <end position="42"/>
    </location>
</feature>
<evidence type="ECO:0000256" key="4">
    <source>
        <dbReference type="ARBA" id="ARBA00022989"/>
    </source>
</evidence>
<dbReference type="PANTHER" id="PTHR43124">
    <property type="entry name" value="PURINE EFFLUX PUMP PBUE"/>
    <property type="match status" value="1"/>
</dbReference>
<keyword evidence="5 6" id="KW-0472">Membrane</keyword>
<keyword evidence="2" id="KW-1003">Cell membrane</keyword>
<dbReference type="PROSITE" id="PS50850">
    <property type="entry name" value="MFS"/>
    <property type="match status" value="1"/>
</dbReference>
<evidence type="ECO:0000313" key="9">
    <source>
        <dbReference type="Proteomes" id="UP000652430"/>
    </source>
</evidence>
<evidence type="ECO:0000256" key="5">
    <source>
        <dbReference type="ARBA" id="ARBA00023136"/>
    </source>
</evidence>
<reference evidence="9" key="1">
    <citation type="journal article" date="2019" name="Int. J. Syst. Evol. Microbiol.">
        <title>The Global Catalogue of Microorganisms (GCM) 10K type strain sequencing project: providing services to taxonomists for standard genome sequencing and annotation.</title>
        <authorList>
            <consortium name="The Broad Institute Genomics Platform"/>
            <consortium name="The Broad Institute Genome Sequencing Center for Infectious Disease"/>
            <person name="Wu L."/>
            <person name="Ma J."/>
        </authorList>
    </citation>
    <scope>NUCLEOTIDE SEQUENCE [LARGE SCALE GENOMIC DNA]</scope>
    <source>
        <strain evidence="9">CGMCC 1.8957</strain>
    </source>
</reference>
<evidence type="ECO:0000313" key="8">
    <source>
        <dbReference type="EMBL" id="GHH10047.1"/>
    </source>
</evidence>
<feature type="transmembrane region" description="Helical" evidence="6">
    <location>
        <begin position="62"/>
        <end position="81"/>
    </location>
</feature>
<dbReference type="EMBL" id="BNAQ01000001">
    <property type="protein sequence ID" value="GHH10047.1"/>
    <property type="molecule type" value="Genomic_DNA"/>
</dbReference>
<feature type="domain" description="Major facilitator superfamily (MFS) profile" evidence="7">
    <location>
        <begin position="23"/>
        <end position="397"/>
    </location>
</feature>
<comment type="caution">
    <text evidence="8">The sequence shown here is derived from an EMBL/GenBank/DDBJ whole genome shotgun (WGS) entry which is preliminary data.</text>
</comment>